<dbReference type="GO" id="GO:0015386">
    <property type="term" value="F:potassium:proton antiporter activity"/>
    <property type="evidence" value="ECO:0007669"/>
    <property type="project" value="TreeGrafter"/>
</dbReference>
<organism evidence="6 7">
    <name type="scientific">Zingiber officinale</name>
    <name type="common">Ginger</name>
    <name type="synonym">Amomum zingiber</name>
    <dbReference type="NCBI Taxonomy" id="94328"/>
    <lineage>
        <taxon>Eukaryota</taxon>
        <taxon>Viridiplantae</taxon>
        <taxon>Streptophyta</taxon>
        <taxon>Embryophyta</taxon>
        <taxon>Tracheophyta</taxon>
        <taxon>Spermatophyta</taxon>
        <taxon>Magnoliopsida</taxon>
        <taxon>Liliopsida</taxon>
        <taxon>Zingiberales</taxon>
        <taxon>Zingiberaceae</taxon>
        <taxon>Zingiber</taxon>
    </lineage>
</organism>
<feature type="transmembrane region" description="Helical" evidence="5">
    <location>
        <begin position="87"/>
        <end position="114"/>
    </location>
</feature>
<protein>
    <submittedName>
        <fullName evidence="6">Uncharacterized protein</fullName>
    </submittedName>
</protein>
<dbReference type="PANTHER" id="PTHR10110:SF117">
    <property type="entry name" value="SODIUM_HYDROGEN EXCHANGER 2"/>
    <property type="match status" value="1"/>
</dbReference>
<evidence type="ECO:0000313" key="7">
    <source>
        <dbReference type="Proteomes" id="UP000734854"/>
    </source>
</evidence>
<comment type="caution">
    <text evidence="6">The sequence shown here is derived from an EMBL/GenBank/DDBJ whole genome shotgun (WGS) entry which is preliminary data.</text>
</comment>
<keyword evidence="1" id="KW-0813">Transport</keyword>
<dbReference type="AlphaFoldDB" id="A0A8J5GLB3"/>
<dbReference type="Proteomes" id="UP000734854">
    <property type="component" value="Unassembled WGS sequence"/>
</dbReference>
<name>A0A8J5GLB3_ZINOF</name>
<keyword evidence="5" id="KW-1133">Transmembrane helix</keyword>
<reference evidence="6 7" key="1">
    <citation type="submission" date="2020-08" db="EMBL/GenBank/DDBJ databases">
        <title>Plant Genome Project.</title>
        <authorList>
            <person name="Zhang R.-G."/>
        </authorList>
    </citation>
    <scope>NUCLEOTIDE SEQUENCE [LARGE SCALE GENOMIC DNA]</scope>
    <source>
        <tissue evidence="6">Rhizome</tissue>
    </source>
</reference>
<dbReference type="InterPro" id="IPR018422">
    <property type="entry name" value="Cation/H_exchanger_CPA1"/>
</dbReference>
<evidence type="ECO:0000256" key="5">
    <source>
        <dbReference type="SAM" id="Phobius"/>
    </source>
</evidence>
<dbReference type="GO" id="GO:0005886">
    <property type="term" value="C:plasma membrane"/>
    <property type="evidence" value="ECO:0007669"/>
    <property type="project" value="TreeGrafter"/>
</dbReference>
<sequence>MAVDLSSLAMKLGISQLGTSDHASVVSINIFVALICACIVIGHLLEENRWMNESITSLIIGLCTGAVIRLLTQGKNSHIMVFSEDLFFIYVLPPIIFNAGYFLYSLFQFHLLVFTPGK</sequence>
<accession>A0A8J5GLB3</accession>
<evidence type="ECO:0000256" key="4">
    <source>
        <dbReference type="ARBA" id="ARBA00023065"/>
    </source>
</evidence>
<evidence type="ECO:0000313" key="6">
    <source>
        <dbReference type="EMBL" id="KAG6508786.1"/>
    </source>
</evidence>
<evidence type="ECO:0000256" key="2">
    <source>
        <dbReference type="ARBA" id="ARBA00022538"/>
    </source>
</evidence>
<keyword evidence="2" id="KW-0633">Potassium transport</keyword>
<keyword evidence="5" id="KW-0812">Transmembrane</keyword>
<gene>
    <name evidence="6" type="ORF">ZIOFF_034167</name>
</gene>
<feature type="transmembrane region" description="Helical" evidence="5">
    <location>
        <begin position="54"/>
        <end position="72"/>
    </location>
</feature>
<dbReference type="PANTHER" id="PTHR10110">
    <property type="entry name" value="SODIUM/HYDROGEN EXCHANGER"/>
    <property type="match status" value="1"/>
</dbReference>
<dbReference type="GO" id="GO:0015385">
    <property type="term" value="F:sodium:proton antiporter activity"/>
    <property type="evidence" value="ECO:0007669"/>
    <property type="project" value="InterPro"/>
</dbReference>
<keyword evidence="5" id="KW-0472">Membrane</keyword>
<evidence type="ECO:0000256" key="3">
    <source>
        <dbReference type="ARBA" id="ARBA00022958"/>
    </source>
</evidence>
<feature type="transmembrane region" description="Helical" evidence="5">
    <location>
        <begin position="25"/>
        <end position="45"/>
    </location>
</feature>
<dbReference type="GO" id="GO:0051453">
    <property type="term" value="P:regulation of intracellular pH"/>
    <property type="evidence" value="ECO:0007669"/>
    <property type="project" value="TreeGrafter"/>
</dbReference>
<dbReference type="GO" id="GO:0098719">
    <property type="term" value="P:sodium ion import across plasma membrane"/>
    <property type="evidence" value="ECO:0007669"/>
    <property type="project" value="TreeGrafter"/>
</dbReference>
<keyword evidence="7" id="KW-1185">Reference proteome</keyword>
<evidence type="ECO:0000256" key="1">
    <source>
        <dbReference type="ARBA" id="ARBA00022448"/>
    </source>
</evidence>
<keyword evidence="4" id="KW-0406">Ion transport</keyword>
<proteinExistence type="predicted"/>
<keyword evidence="3" id="KW-0630">Potassium</keyword>
<dbReference type="EMBL" id="JACMSC010000009">
    <property type="protein sequence ID" value="KAG6508786.1"/>
    <property type="molecule type" value="Genomic_DNA"/>
</dbReference>